<keyword evidence="3" id="KW-0963">Cytoplasm</keyword>
<comment type="similarity">
    <text evidence="1 3 4">Belongs to the GrpE family.</text>
</comment>
<dbReference type="EMBL" id="MEZT01000012">
    <property type="protein sequence ID" value="OGD56850.1"/>
    <property type="molecule type" value="Genomic_DNA"/>
</dbReference>
<evidence type="ECO:0000256" key="4">
    <source>
        <dbReference type="RuleBase" id="RU004478"/>
    </source>
</evidence>
<dbReference type="Proteomes" id="UP000178764">
    <property type="component" value="Unassembled WGS sequence"/>
</dbReference>
<proteinExistence type="inferred from homology"/>
<dbReference type="Pfam" id="PF01025">
    <property type="entry name" value="GrpE"/>
    <property type="match status" value="1"/>
</dbReference>
<dbReference type="GO" id="GO:0051082">
    <property type="term" value="F:unfolded protein binding"/>
    <property type="evidence" value="ECO:0007669"/>
    <property type="project" value="TreeGrafter"/>
</dbReference>
<dbReference type="PANTHER" id="PTHR21237:SF23">
    <property type="entry name" value="GRPE PROTEIN HOMOLOG, MITOCHONDRIAL"/>
    <property type="match status" value="1"/>
</dbReference>
<dbReference type="SUPFAM" id="SSF58014">
    <property type="entry name" value="Coiled-coil domain of nucleotide exchange factor GrpE"/>
    <property type="match status" value="1"/>
</dbReference>
<dbReference type="CDD" id="cd00446">
    <property type="entry name" value="GrpE"/>
    <property type="match status" value="1"/>
</dbReference>
<evidence type="ECO:0000256" key="2">
    <source>
        <dbReference type="ARBA" id="ARBA00023186"/>
    </source>
</evidence>
<keyword evidence="2 3" id="KW-0143">Chaperone</keyword>
<dbReference type="GO" id="GO:0051087">
    <property type="term" value="F:protein-folding chaperone binding"/>
    <property type="evidence" value="ECO:0007669"/>
    <property type="project" value="InterPro"/>
</dbReference>
<dbReference type="Gene3D" id="2.30.22.10">
    <property type="entry name" value="Head domain of nucleotide exchange factor GrpE"/>
    <property type="match status" value="1"/>
</dbReference>
<gene>
    <name evidence="3" type="primary">grpE</name>
    <name evidence="6" type="ORF">A2V71_01090</name>
</gene>
<dbReference type="InterPro" id="IPR000740">
    <property type="entry name" value="GrpE"/>
</dbReference>
<keyword evidence="3" id="KW-0346">Stress response</keyword>
<reference evidence="6 7" key="1">
    <citation type="journal article" date="2016" name="Nat. Commun.">
        <title>Thousands of microbial genomes shed light on interconnected biogeochemical processes in an aquifer system.</title>
        <authorList>
            <person name="Anantharaman K."/>
            <person name="Brown C.T."/>
            <person name="Hug L.A."/>
            <person name="Sharon I."/>
            <person name="Castelle C.J."/>
            <person name="Probst A.J."/>
            <person name="Thomas B.C."/>
            <person name="Singh A."/>
            <person name="Wilkins M.J."/>
            <person name="Karaoz U."/>
            <person name="Brodie E.L."/>
            <person name="Williams K.H."/>
            <person name="Hubbard S.S."/>
            <person name="Banfield J.F."/>
        </authorList>
    </citation>
    <scope>NUCLEOTIDE SEQUENCE [LARGE SCALE GENOMIC DNA]</scope>
</reference>
<name>A0A1F5DP79_9BACT</name>
<comment type="subunit">
    <text evidence="3">Homodimer.</text>
</comment>
<evidence type="ECO:0000256" key="3">
    <source>
        <dbReference type="HAMAP-Rule" id="MF_01151"/>
    </source>
</evidence>
<dbReference type="GO" id="GO:0006457">
    <property type="term" value="P:protein folding"/>
    <property type="evidence" value="ECO:0007669"/>
    <property type="project" value="InterPro"/>
</dbReference>
<dbReference type="PRINTS" id="PR00773">
    <property type="entry name" value="GRPEPROTEIN"/>
</dbReference>
<dbReference type="Gene3D" id="3.90.20.20">
    <property type="match status" value="1"/>
</dbReference>
<dbReference type="GO" id="GO:0000774">
    <property type="term" value="F:adenyl-nucleotide exchange factor activity"/>
    <property type="evidence" value="ECO:0007669"/>
    <property type="project" value="InterPro"/>
</dbReference>
<dbReference type="InterPro" id="IPR013805">
    <property type="entry name" value="GrpE_CC"/>
</dbReference>
<feature type="coiled-coil region" evidence="5">
    <location>
        <begin position="11"/>
        <end position="45"/>
    </location>
</feature>
<evidence type="ECO:0000313" key="7">
    <source>
        <dbReference type="Proteomes" id="UP000178764"/>
    </source>
</evidence>
<comment type="subcellular location">
    <subcellularLocation>
        <location evidence="3">Cytoplasm</location>
    </subcellularLocation>
</comment>
<comment type="caution">
    <text evidence="6">The sequence shown here is derived from an EMBL/GenBank/DDBJ whole genome shotgun (WGS) entry which is preliminary data.</text>
</comment>
<evidence type="ECO:0000256" key="5">
    <source>
        <dbReference type="SAM" id="Coils"/>
    </source>
</evidence>
<organism evidence="6 7">
    <name type="scientific">Candidatus Berkelbacteria bacterium RBG_13_40_8</name>
    <dbReference type="NCBI Taxonomy" id="1797467"/>
    <lineage>
        <taxon>Bacteria</taxon>
        <taxon>Candidatus Berkelbacteria</taxon>
    </lineage>
</organism>
<sequence length="146" mass="16833">MTKKHIKDKQIIELENTIKRIAADFENYKKRNEEMQGEILEFQKADFMTKITPVLDNFRRALGHAPDDEFAKGVKQIEKQLEDILNAEGLERIDTSGKFDPNSHEAISCEPNLKIHADHIISETESGWKYKEKVLKPAKVRVSKGK</sequence>
<dbReference type="SUPFAM" id="SSF51064">
    <property type="entry name" value="Head domain of nucleotide exchange factor GrpE"/>
    <property type="match status" value="1"/>
</dbReference>
<evidence type="ECO:0000313" key="6">
    <source>
        <dbReference type="EMBL" id="OGD56850.1"/>
    </source>
</evidence>
<evidence type="ECO:0000256" key="1">
    <source>
        <dbReference type="ARBA" id="ARBA00009054"/>
    </source>
</evidence>
<dbReference type="InterPro" id="IPR009012">
    <property type="entry name" value="GrpE_head"/>
</dbReference>
<accession>A0A1F5DP79</accession>
<protein>
    <recommendedName>
        <fullName evidence="3">Protein GrpE</fullName>
    </recommendedName>
    <alternativeName>
        <fullName evidence="3">HSP-70 cofactor</fullName>
    </alternativeName>
</protein>
<keyword evidence="5" id="KW-0175">Coiled coil</keyword>
<dbReference type="HAMAP" id="MF_01151">
    <property type="entry name" value="GrpE"/>
    <property type="match status" value="1"/>
</dbReference>
<dbReference type="GO" id="GO:0005737">
    <property type="term" value="C:cytoplasm"/>
    <property type="evidence" value="ECO:0007669"/>
    <property type="project" value="UniProtKB-SubCell"/>
</dbReference>
<dbReference type="AlphaFoldDB" id="A0A1F5DP79"/>
<comment type="function">
    <text evidence="3">Participates actively in the response to hyperosmotic and heat shock by preventing the aggregation of stress-denatured proteins, in association with DnaK and GrpE. It is the nucleotide exchange factor for DnaK and may function as a thermosensor. Unfolded proteins bind initially to DnaJ; upon interaction with the DnaJ-bound protein, DnaK hydrolyzes its bound ATP, resulting in the formation of a stable complex. GrpE releases ADP from DnaK; ATP binding to DnaK triggers the release of the substrate protein, thus completing the reaction cycle. Several rounds of ATP-dependent interactions between DnaJ, DnaK and GrpE are required for fully efficient folding.</text>
</comment>
<dbReference type="GO" id="GO:0042803">
    <property type="term" value="F:protein homodimerization activity"/>
    <property type="evidence" value="ECO:0007669"/>
    <property type="project" value="InterPro"/>
</dbReference>
<dbReference type="PANTHER" id="PTHR21237">
    <property type="entry name" value="GRPE PROTEIN"/>
    <property type="match status" value="1"/>
</dbReference>